<feature type="region of interest" description="Disordered" evidence="1">
    <location>
        <begin position="414"/>
        <end position="456"/>
    </location>
</feature>
<proteinExistence type="predicted"/>
<feature type="compositionally biased region" description="Pro residues" evidence="1">
    <location>
        <begin position="445"/>
        <end position="456"/>
    </location>
</feature>
<dbReference type="InterPro" id="IPR024983">
    <property type="entry name" value="CHAT_dom"/>
</dbReference>
<dbReference type="Proteomes" id="UP001550603">
    <property type="component" value="Unassembled WGS sequence"/>
</dbReference>
<evidence type="ECO:0000313" key="3">
    <source>
        <dbReference type="EMBL" id="MEU2271118.1"/>
    </source>
</evidence>
<sequence length="456" mass="50198">MAVELNADIVHDPSGEYTRWPSDHGHRPLDLTVTLSVCTDDRVLIHAYPSGRRAPRTRVHRAWLHTSASAIRAEADRLRQFWSENVVHHRPVDADGMPRGPYTFADACDLRPHRDTVDPLLEELAVQGKRVLDKLLAGAGNELEPFRAFLLGELGREGLRVSFDSELYLPWPMLAVRPDGAGGPPSFLGHRHQIEQTGAPYAPYQAPPATRSTPATSLNTDTSLDGVGRSDAVYDLLRVASDLTVRTTAEELFKSLRSPHFDEDLMYFWCHGMFVERGAHRTVGIRLSDGKLIDADAVHRYREECRDSPGAAFRPFVLLNACHAGEAAATAELEYLGNAFIENGADGVLGPQIEIPQVFAAEYAHAFIERYLYGDETAGEICHRLVRHFLDDLRNPLALAYSLHCGIDSRLETRPPTTRPLLATHQDGSARPAAAIPSQAIASPSIPPGPSASPTR</sequence>
<evidence type="ECO:0000313" key="4">
    <source>
        <dbReference type="Proteomes" id="UP001550603"/>
    </source>
</evidence>
<gene>
    <name evidence="3" type="ORF">ABZ568_32830</name>
</gene>
<accession>A0ABV2Y4C2</accession>
<dbReference type="EMBL" id="JBEYBN010000065">
    <property type="protein sequence ID" value="MEU2271118.1"/>
    <property type="molecule type" value="Genomic_DNA"/>
</dbReference>
<keyword evidence="4" id="KW-1185">Reference proteome</keyword>
<name>A0ABV2Y4C2_9ACTN</name>
<protein>
    <submittedName>
        <fullName evidence="3">CHAT domain-containing protein</fullName>
    </submittedName>
</protein>
<dbReference type="RefSeq" id="WP_359792710.1">
    <property type="nucleotide sequence ID" value="NZ_JBEYBN010000065.1"/>
</dbReference>
<evidence type="ECO:0000259" key="2">
    <source>
        <dbReference type="Pfam" id="PF12770"/>
    </source>
</evidence>
<comment type="caution">
    <text evidence="3">The sequence shown here is derived from an EMBL/GenBank/DDBJ whole genome shotgun (WGS) entry which is preliminary data.</text>
</comment>
<feature type="compositionally biased region" description="Low complexity" evidence="1">
    <location>
        <begin position="429"/>
        <end position="444"/>
    </location>
</feature>
<evidence type="ECO:0000256" key="1">
    <source>
        <dbReference type="SAM" id="MobiDB-lite"/>
    </source>
</evidence>
<organism evidence="3 4">
    <name type="scientific">Streptomyces olindensis</name>
    <dbReference type="NCBI Taxonomy" id="358823"/>
    <lineage>
        <taxon>Bacteria</taxon>
        <taxon>Bacillati</taxon>
        <taxon>Actinomycetota</taxon>
        <taxon>Actinomycetes</taxon>
        <taxon>Kitasatosporales</taxon>
        <taxon>Streptomycetaceae</taxon>
        <taxon>Streptomyces</taxon>
    </lineage>
</organism>
<reference evidence="3 4" key="1">
    <citation type="submission" date="2024-06" db="EMBL/GenBank/DDBJ databases">
        <title>The Natural Products Discovery Center: Release of the First 8490 Sequenced Strains for Exploring Actinobacteria Biosynthetic Diversity.</title>
        <authorList>
            <person name="Kalkreuter E."/>
            <person name="Kautsar S.A."/>
            <person name="Yang D."/>
            <person name="Bader C.D."/>
            <person name="Teijaro C.N."/>
            <person name="Fluegel L."/>
            <person name="Davis C.M."/>
            <person name="Simpson J.R."/>
            <person name="Lauterbach L."/>
            <person name="Steele A.D."/>
            <person name="Gui C."/>
            <person name="Meng S."/>
            <person name="Li G."/>
            <person name="Viehrig K."/>
            <person name="Ye F."/>
            <person name="Su P."/>
            <person name="Kiefer A.F."/>
            <person name="Nichols A."/>
            <person name="Cepeda A.J."/>
            <person name="Yan W."/>
            <person name="Fan B."/>
            <person name="Jiang Y."/>
            <person name="Adhikari A."/>
            <person name="Zheng C.-J."/>
            <person name="Schuster L."/>
            <person name="Cowan T.M."/>
            <person name="Smanski M.J."/>
            <person name="Chevrette M.G."/>
            <person name="De Carvalho L.P.S."/>
            <person name="Shen B."/>
        </authorList>
    </citation>
    <scope>NUCLEOTIDE SEQUENCE [LARGE SCALE GENOMIC DNA]</scope>
    <source>
        <strain evidence="3 4">NPDC019583</strain>
    </source>
</reference>
<dbReference type="Pfam" id="PF12770">
    <property type="entry name" value="CHAT"/>
    <property type="match status" value="1"/>
</dbReference>
<feature type="domain" description="CHAT" evidence="2">
    <location>
        <begin position="246"/>
        <end position="373"/>
    </location>
</feature>